<gene>
    <name evidence="10" type="ORF">Cch01nite_03910</name>
</gene>
<dbReference type="EMBL" id="BONK01000001">
    <property type="protein sequence ID" value="GIG19667.1"/>
    <property type="molecule type" value="Genomic_DNA"/>
</dbReference>
<feature type="transmembrane region" description="Helical" evidence="8">
    <location>
        <begin position="114"/>
        <end position="136"/>
    </location>
</feature>
<dbReference type="GO" id="GO:0009246">
    <property type="term" value="P:enterobacterial common antigen biosynthetic process"/>
    <property type="evidence" value="ECO:0007669"/>
    <property type="project" value="TreeGrafter"/>
</dbReference>
<evidence type="ECO:0000256" key="3">
    <source>
        <dbReference type="ARBA" id="ARBA00022475"/>
    </source>
</evidence>
<evidence type="ECO:0000256" key="8">
    <source>
        <dbReference type="SAM" id="Phobius"/>
    </source>
</evidence>
<dbReference type="GO" id="GO:0005886">
    <property type="term" value="C:plasma membrane"/>
    <property type="evidence" value="ECO:0007669"/>
    <property type="project" value="UniProtKB-SubCell"/>
</dbReference>
<keyword evidence="3" id="KW-1003">Cell membrane</keyword>
<evidence type="ECO:0000313" key="10">
    <source>
        <dbReference type="EMBL" id="GIG19667.1"/>
    </source>
</evidence>
<evidence type="ECO:0000256" key="7">
    <source>
        <dbReference type="SAM" id="MobiDB-lite"/>
    </source>
</evidence>
<feature type="domain" description="Acyltransferase 3" evidence="9">
    <location>
        <begin position="32"/>
        <end position="345"/>
    </location>
</feature>
<keyword evidence="5 8" id="KW-1133">Transmembrane helix</keyword>
<dbReference type="GO" id="GO:0016413">
    <property type="term" value="F:O-acetyltransferase activity"/>
    <property type="evidence" value="ECO:0007669"/>
    <property type="project" value="TreeGrafter"/>
</dbReference>
<feature type="compositionally biased region" description="Pro residues" evidence="7">
    <location>
        <begin position="1"/>
        <end position="11"/>
    </location>
</feature>
<protein>
    <recommendedName>
        <fullName evidence="9">Acyltransferase 3 domain-containing protein</fullName>
    </recommendedName>
</protein>
<feature type="transmembrane region" description="Helical" evidence="8">
    <location>
        <begin position="300"/>
        <end position="319"/>
    </location>
</feature>
<evidence type="ECO:0000259" key="9">
    <source>
        <dbReference type="Pfam" id="PF01757"/>
    </source>
</evidence>
<evidence type="ECO:0000256" key="5">
    <source>
        <dbReference type="ARBA" id="ARBA00022989"/>
    </source>
</evidence>
<keyword evidence="6 8" id="KW-0472">Membrane</keyword>
<accession>A0A919P048</accession>
<dbReference type="PANTHER" id="PTHR40074">
    <property type="entry name" value="O-ACETYLTRANSFERASE WECH"/>
    <property type="match status" value="1"/>
</dbReference>
<keyword evidence="11" id="KW-1185">Reference proteome</keyword>
<feature type="transmembrane region" description="Helical" evidence="8">
    <location>
        <begin position="156"/>
        <end position="173"/>
    </location>
</feature>
<feature type="region of interest" description="Disordered" evidence="7">
    <location>
        <begin position="1"/>
        <end position="22"/>
    </location>
</feature>
<feature type="region of interest" description="Disordered" evidence="7">
    <location>
        <begin position="383"/>
        <end position="421"/>
    </location>
</feature>
<evidence type="ECO:0000256" key="2">
    <source>
        <dbReference type="ARBA" id="ARBA00007400"/>
    </source>
</evidence>
<feature type="transmembrane region" description="Helical" evidence="8">
    <location>
        <begin position="334"/>
        <end position="355"/>
    </location>
</feature>
<proteinExistence type="inferred from homology"/>
<sequence length="421" mass="44469">MTAPSHPPAPTHAPAEDRTPATAPRRHAARLEWVDAARGYSVAAVVVAHVVLWHVMDPGVPVAGVGASFWDRVYGLMGSVRMPVLLAVSGLVMARRVRAGFGEGGLLLRSVRNYYLYVVWLVVYALFYAVVVEPTLPHRVDGFGDVVRQLVVPETTLWYVYALAVYIAVLGALHRVPPWAVLTALSVLSVVMHVTTTSDQVWSKVPELAVYFALGVYGADLLRRLADRSSVLVVAATAVLAAGVTLCGRFTGGNEVAEAVLFLVRGAAFLALAVAVVAVGVRWSPVRRLGVALGRRTLPIYVLHPLWIALVLLAAAGFAHDALRDVLRSPAGALLYPLVLASAVIGLCLGTEAVVRWVRLRVPLFEMPRAWVARLDRPAAGGPVEGGPVAGGPAAAGPASAGPVPVPPRETSARRGVGGTS</sequence>
<reference evidence="10" key="1">
    <citation type="submission" date="2021-01" db="EMBL/GenBank/DDBJ databases">
        <title>Whole genome shotgun sequence of Cellulomonas chitinilytica NBRC 110799.</title>
        <authorList>
            <person name="Komaki H."/>
            <person name="Tamura T."/>
        </authorList>
    </citation>
    <scope>NUCLEOTIDE SEQUENCE</scope>
    <source>
        <strain evidence="10">NBRC 110799</strain>
    </source>
</reference>
<feature type="transmembrane region" description="Helical" evidence="8">
    <location>
        <begin position="231"/>
        <end position="251"/>
    </location>
</feature>
<feature type="transmembrane region" description="Helical" evidence="8">
    <location>
        <begin position="76"/>
        <end position="94"/>
    </location>
</feature>
<feature type="transmembrane region" description="Helical" evidence="8">
    <location>
        <begin position="257"/>
        <end position="279"/>
    </location>
</feature>
<evidence type="ECO:0000256" key="4">
    <source>
        <dbReference type="ARBA" id="ARBA00022692"/>
    </source>
</evidence>
<comment type="caution">
    <text evidence="10">The sequence shown here is derived from an EMBL/GenBank/DDBJ whole genome shotgun (WGS) entry which is preliminary data.</text>
</comment>
<feature type="compositionally biased region" description="Low complexity" evidence="7">
    <location>
        <begin position="391"/>
        <end position="403"/>
    </location>
</feature>
<name>A0A919P048_9CELL</name>
<evidence type="ECO:0000256" key="1">
    <source>
        <dbReference type="ARBA" id="ARBA00004651"/>
    </source>
</evidence>
<feature type="transmembrane region" description="Helical" evidence="8">
    <location>
        <begin position="36"/>
        <end position="56"/>
    </location>
</feature>
<comment type="similarity">
    <text evidence="2">Belongs to the acyltransferase 3 family.</text>
</comment>
<dbReference type="AlphaFoldDB" id="A0A919P048"/>
<dbReference type="PANTHER" id="PTHR40074:SF2">
    <property type="entry name" value="O-ACETYLTRANSFERASE WECH"/>
    <property type="match status" value="1"/>
</dbReference>
<dbReference type="Proteomes" id="UP000632740">
    <property type="component" value="Unassembled WGS sequence"/>
</dbReference>
<organism evidence="10 11">
    <name type="scientific">Cellulomonas chitinilytica</name>
    <dbReference type="NCBI Taxonomy" id="398759"/>
    <lineage>
        <taxon>Bacteria</taxon>
        <taxon>Bacillati</taxon>
        <taxon>Actinomycetota</taxon>
        <taxon>Actinomycetes</taxon>
        <taxon>Micrococcales</taxon>
        <taxon>Cellulomonadaceae</taxon>
        <taxon>Cellulomonas</taxon>
    </lineage>
</organism>
<dbReference type="RefSeq" id="WP_203747821.1">
    <property type="nucleotide sequence ID" value="NZ_BONK01000001.1"/>
</dbReference>
<evidence type="ECO:0000313" key="11">
    <source>
        <dbReference type="Proteomes" id="UP000632740"/>
    </source>
</evidence>
<dbReference type="InterPro" id="IPR002656">
    <property type="entry name" value="Acyl_transf_3_dom"/>
</dbReference>
<dbReference type="Pfam" id="PF01757">
    <property type="entry name" value="Acyl_transf_3"/>
    <property type="match status" value="1"/>
</dbReference>
<keyword evidence="4 8" id="KW-0812">Transmembrane</keyword>
<comment type="subcellular location">
    <subcellularLocation>
        <location evidence="1">Cell membrane</location>
        <topology evidence="1">Multi-pass membrane protein</topology>
    </subcellularLocation>
</comment>
<evidence type="ECO:0000256" key="6">
    <source>
        <dbReference type="ARBA" id="ARBA00023136"/>
    </source>
</evidence>